<evidence type="ECO:0000256" key="2">
    <source>
        <dbReference type="ARBA" id="ARBA00022737"/>
    </source>
</evidence>
<evidence type="ECO:0000313" key="4">
    <source>
        <dbReference type="Proteomes" id="UP001642409"/>
    </source>
</evidence>
<dbReference type="InterPro" id="IPR003591">
    <property type="entry name" value="Leu-rich_rpt_typical-subtyp"/>
</dbReference>
<dbReference type="InterPro" id="IPR025875">
    <property type="entry name" value="Leu-rich_rpt_4"/>
</dbReference>
<sequence>MELQFPCLTINDPKELLEKNLKPFSNLKIINFYFKKLDDVPVHIQILTINNCQLQSIKNLFNLDKLIYCDVKNNMISDLSGIELHLELQYLDFSNNNVIIVPKDIKQQLQLKTIISENNYIVNQEPIISHTNFNVEWIQTQFIPEQKDFRKCLTPGTSDEKVNELMNNENAKRERSQYLENMIKTLAPLIKGNELIAKDLLGITHFGLVDCFDIDTLCLDHCPNINFTELPKKIKHLSITNSGLYRIDGLENMKQLESIDLTHNKLISCKLLLQLPNLSQVNVQGNKIQDLEHITKLPKFQWNFISPQRLAYLTDFQKYLGNESSEQDALNLQKEMSEEQKKSLEIVYDAKQIDRLKGQVANGSLEISSDANITSFGFVDHWELTSLKIVDCPNLSLERAPKKLTSLTITECGLKSTKGIENAKLLTHLSLSKNSLTDLEDLEKLTALEELDLSFNQLYQIDQVSALVKLKSLNVKRNNLIVIKPIETLGQLKSLKIDDNMIQDLEYVKKLVNFDWEMISQQKEPKESDYRNYLEKIGSKDSVQEMIDKTAAKAVISSQIVHDSLMIRKYKGQVKDKSLTILNDPALLSTEFSDELALEYLIVGGSTNLTLERVPKKLKHFAINNCNLKSTRGLAPAQLLISLDLSNNLLNDLTELDVLISLQKLNISFNALENIDNVGKLTQLVSLNVKRNHLMIIKPIETLKLLEELDITDNTLQDLQYVKQLPKLKWEVIVKQNRIELVEVKKQTEDGKIKADEKSSDMELSEEQKKSLEIVYDAKQIDRLKGQVANGSLEISSDANITSFGFVDHWELTSLKIVDCPNLSLERAPKKLTSLTITECGLKSTKGIENAKLLTHLSLSKNSLTDLEDLEKLTALEELDLSFNQLYQIDQVSALVKLKSLNVKRNNLIVIKPIETLGQLKSLKIDDNMIQDLEYVKKLVNFDWEMISQQKEPKESDYRNYLEKIGSKDSVQEMIDKTAAKAVISSQIVHDSLMIRKYKGQVKDKSLTILNDPALLSTEFSDELALEYLIVGGLTNLTLERVPKKLKHFAINNCNLKSTRGLAPAQLLISLDLSNNLLNDLTELDVLISLQKLNISFNALENIDNVGKLTQLVSLNVKRNHLMIIKPIETLKLLEELDITDNTLQDLQYVKQLPKLKWEVIVKQNRIELVEVKKQTEDGKIKADEKSSDMELSEEQKKSLEIVYDAKQIDRLKDHVKDGSLEISSDANITSFGFVDHWELTSLKIVDCPNLSLERAPKKLTSLTITECGLKSTKGIENAKLLTHLSLSKNSLTDLEDLEKLTALEELDLSFNQLYQIDQVSALVKLKSLNVKRNNLIVIKPVNTLQDLQFIDISENQIQDLQYVKALQKLSWDMIAQQNEPVLIDYQKYLGEGTTEQEAKIFAASIINDQKTSKQILYDTKMIRKFKDKIQNGSLEISFDSNVTSFGFVDQFKLNSLKITNCKNLTLERAPKLLISITINECGLQSTEGIQNATELTSLNLQNNLISDLKDLDKLTLLQHLDISNNQLFDITNVGKLMKLETLNLSNNNLIICKPLEALKLLASLQIDGNMILDLSYVKKLEKFNWDMITEQNEPNNQDYHNYLGSNSSETYNLQIQQLIENLQHDANISSQIVHDMQQINKYKAQVKDQKLIIQNDATLLSIEFSEHLDVHELVVMNCYNLILERCPKNITKLTINSCNLSDLSGIEIMTQLINLNLSMNQLKQIEKLAPLEGLTCLDLGQNNIDDISVLSNFKKLNTLDISQNLVSDISSIAVLTQIKILDISYNLISKLDDISALINIERLNVSKNNIASIDCLGNMVDLIYLNISMNQVTSLAVCKKLPKLQDLRIKSNFIQNFESLAHLEHVNKFWVQQQLSEEQYMKKTNFNQQDVKNLLARTQTAHSQNQLSLIKKYKSDDPSQNILKIDNDSALDSLQFTDILNINQFEANNCQTISFEESSYPRHLLKLKLNNCRFKGSDGSNQLITNIYLLQQLIELDLSHNQISVIQELENLINLTHLNLEFNNVCWISPLSQLPLQYLNLNNNRIIFAAPLKQLTNIALLNNNLIVDLNIQGQSTPNTANYKQVLGPNSTELQAAELNQFIHYTSQFALKYKSGSENGKLTITNDNDLSDLYFTKVLGVETIKINNCQNVKLKRKCKYLVEVDGFANPDVQIQISLNIKSLTINNCGITHLQGVENMKELIEINVNNNRIVSIIQLLELKVEIVNLEHNFITDLNKLTQMKNYSTEWIQEQKIATDEDYLRYIEETEQKITVQEFKAQIDEDKIKTEELIQQFGTYEKEMIAKYKDTVQNHQLIIENDETINNLNFADDLDINSINVNNCINVTFVKVPTKITSLTINNCKLTNVVGIENIKQLQKIELFNNGFNNIQQIFGLENVTSLTINNSKLTNVIGIENMKQLTYLNLKENRILLIEPIQSLPSLKQLIIDNNFIHDLESITTHNNYSLEWITFQNTPTDSDIQNYLKDTNSTSNLNDFKTLLALKKIKTDELIKQKNDSELLSKYKSQIENNFLKITNDQNVQDFKIISQLNIQQLVLNNCVNIQFRHTPTKITSLIINNTTITNIAGIENMKQLQHADLRDNCIISCEPLKHLVNLQQLFIDNNCIQDLEHITALPNYTIDWIYYQRTPSDSDIQNYLQLSNIGVDFNAHFALKLQKTKELIKNGPESYDEKMVRKYQNAVSCNKLTIENDPELKDFKFVEKFNINWLDINNCPNVRFWRTPNHLNQFNIRYCCLKNINGVQRMNKLTILRLWDNDIIDVSCIQNMHTHITHLVVDRNKIIDFSYLKQFIDKKSIYNGYASQQQPTQQEIEESKIMW</sequence>
<gene>
    <name evidence="3" type="ORF">HINF_LOCUS50038</name>
</gene>
<dbReference type="SMART" id="SM00365">
    <property type="entry name" value="LRR_SD22"/>
    <property type="match status" value="35"/>
</dbReference>
<dbReference type="InterPro" id="IPR001611">
    <property type="entry name" value="Leu-rich_rpt"/>
</dbReference>
<reference evidence="3 4" key="1">
    <citation type="submission" date="2024-07" db="EMBL/GenBank/DDBJ databases">
        <authorList>
            <person name="Akdeniz Z."/>
        </authorList>
    </citation>
    <scope>NUCLEOTIDE SEQUENCE [LARGE SCALE GENOMIC DNA]</scope>
</reference>
<dbReference type="EMBL" id="CAXDID020000238">
    <property type="protein sequence ID" value="CAL6062127.1"/>
    <property type="molecule type" value="Genomic_DNA"/>
</dbReference>
<keyword evidence="4" id="KW-1185">Reference proteome</keyword>
<dbReference type="PANTHER" id="PTHR46652">
    <property type="entry name" value="LEUCINE-RICH REPEAT AND IQ DOMAIN-CONTAINING PROTEIN 1-RELATED"/>
    <property type="match status" value="1"/>
</dbReference>
<dbReference type="Proteomes" id="UP001642409">
    <property type="component" value="Unassembled WGS sequence"/>
</dbReference>
<dbReference type="InterPro" id="IPR032675">
    <property type="entry name" value="LRR_dom_sf"/>
</dbReference>
<dbReference type="Pfam" id="PF12799">
    <property type="entry name" value="LRR_4"/>
    <property type="match status" value="5"/>
</dbReference>
<dbReference type="InterPro" id="IPR050836">
    <property type="entry name" value="SDS22/Internalin_LRR"/>
</dbReference>
<name>A0ABP1KJ87_9EUKA</name>
<evidence type="ECO:0000313" key="3">
    <source>
        <dbReference type="EMBL" id="CAL6062127.1"/>
    </source>
</evidence>
<dbReference type="PROSITE" id="PS51450">
    <property type="entry name" value="LRR"/>
    <property type="match status" value="23"/>
</dbReference>
<dbReference type="PANTHER" id="PTHR46652:SF3">
    <property type="entry name" value="LEUCINE-RICH REPEAT-CONTAINING PROTEIN 9"/>
    <property type="match status" value="1"/>
</dbReference>
<comment type="caution">
    <text evidence="3">The sequence shown here is derived from an EMBL/GenBank/DDBJ whole genome shotgun (WGS) entry which is preliminary data.</text>
</comment>
<dbReference type="SMART" id="SM00364">
    <property type="entry name" value="LRR_BAC"/>
    <property type="match status" value="11"/>
</dbReference>
<accession>A0ABP1KJ87</accession>
<evidence type="ECO:0000256" key="1">
    <source>
        <dbReference type="ARBA" id="ARBA00022614"/>
    </source>
</evidence>
<dbReference type="SMART" id="SM00369">
    <property type="entry name" value="LRR_TYP"/>
    <property type="match status" value="13"/>
</dbReference>
<protein>
    <submittedName>
        <fullName evidence="3">Leucine_rich repeats-containing protein</fullName>
    </submittedName>
</protein>
<proteinExistence type="predicted"/>
<keyword evidence="1" id="KW-0433">Leucine-rich repeat</keyword>
<dbReference type="SUPFAM" id="SSF52047">
    <property type="entry name" value="RNI-like"/>
    <property type="match status" value="1"/>
</dbReference>
<dbReference type="SUPFAM" id="SSF52058">
    <property type="entry name" value="L domain-like"/>
    <property type="match status" value="5"/>
</dbReference>
<dbReference type="Gene3D" id="3.80.10.10">
    <property type="entry name" value="Ribonuclease Inhibitor"/>
    <property type="match status" value="14"/>
</dbReference>
<organism evidence="3 4">
    <name type="scientific">Hexamita inflata</name>
    <dbReference type="NCBI Taxonomy" id="28002"/>
    <lineage>
        <taxon>Eukaryota</taxon>
        <taxon>Metamonada</taxon>
        <taxon>Diplomonadida</taxon>
        <taxon>Hexamitidae</taxon>
        <taxon>Hexamitinae</taxon>
        <taxon>Hexamita</taxon>
    </lineage>
</organism>
<keyword evidence="2" id="KW-0677">Repeat</keyword>